<evidence type="ECO:0000259" key="8">
    <source>
        <dbReference type="Pfam" id="PF12704"/>
    </source>
</evidence>
<dbReference type="PANTHER" id="PTHR30572:SF18">
    <property type="entry name" value="ABC-TYPE MACROLIDE FAMILY EXPORT SYSTEM PERMEASE COMPONENT 2"/>
    <property type="match status" value="1"/>
</dbReference>
<reference evidence="9 10" key="1">
    <citation type="submission" date="2017-02" db="EMBL/GenBank/DDBJ databases">
        <authorList>
            <person name="Peterson S.W."/>
        </authorList>
    </citation>
    <scope>NUCLEOTIDE SEQUENCE [LARGE SCALE GENOMIC DNA]</scope>
    <source>
        <strain evidence="9 10">DSM 22899</strain>
    </source>
</reference>
<comment type="subcellular location">
    <subcellularLocation>
        <location evidence="1">Cell membrane</location>
        <topology evidence="1">Multi-pass membrane protein</topology>
    </subcellularLocation>
</comment>
<name>A0A1T5EE51_9SPHI</name>
<evidence type="ECO:0000256" key="5">
    <source>
        <dbReference type="ARBA" id="ARBA00023136"/>
    </source>
</evidence>
<evidence type="ECO:0000313" key="10">
    <source>
        <dbReference type="Proteomes" id="UP000190541"/>
    </source>
</evidence>
<keyword evidence="3 6" id="KW-0812">Transmembrane</keyword>
<feature type="domain" description="ABC3 transporter permease C-terminal" evidence="7">
    <location>
        <begin position="681"/>
        <end position="794"/>
    </location>
</feature>
<organism evidence="9 10">
    <name type="scientific">Parapedobacter luteus</name>
    <dbReference type="NCBI Taxonomy" id="623280"/>
    <lineage>
        <taxon>Bacteria</taxon>
        <taxon>Pseudomonadati</taxon>
        <taxon>Bacteroidota</taxon>
        <taxon>Sphingobacteriia</taxon>
        <taxon>Sphingobacteriales</taxon>
        <taxon>Sphingobacteriaceae</taxon>
        <taxon>Parapedobacter</taxon>
    </lineage>
</organism>
<dbReference type="RefSeq" id="WP_176146245.1">
    <property type="nucleotide sequence ID" value="NZ_FUYS01000009.1"/>
</dbReference>
<evidence type="ECO:0000256" key="3">
    <source>
        <dbReference type="ARBA" id="ARBA00022692"/>
    </source>
</evidence>
<protein>
    <submittedName>
        <fullName evidence="9">Duplicated orphan permease</fullName>
    </submittedName>
</protein>
<feature type="transmembrane region" description="Helical" evidence="6">
    <location>
        <begin position="21"/>
        <end position="43"/>
    </location>
</feature>
<feature type="transmembrane region" description="Helical" evidence="6">
    <location>
        <begin position="432"/>
        <end position="451"/>
    </location>
</feature>
<dbReference type="InterPro" id="IPR025857">
    <property type="entry name" value="MacB_PCD"/>
</dbReference>
<evidence type="ECO:0000256" key="1">
    <source>
        <dbReference type="ARBA" id="ARBA00004651"/>
    </source>
</evidence>
<dbReference type="Pfam" id="PF02687">
    <property type="entry name" value="FtsX"/>
    <property type="match status" value="2"/>
</dbReference>
<proteinExistence type="predicted"/>
<dbReference type="Pfam" id="PF12704">
    <property type="entry name" value="MacB_PCD"/>
    <property type="match status" value="2"/>
</dbReference>
<dbReference type="AlphaFoldDB" id="A0A1T5EE51"/>
<evidence type="ECO:0000259" key="7">
    <source>
        <dbReference type="Pfam" id="PF02687"/>
    </source>
</evidence>
<feature type="transmembrane region" description="Helical" evidence="6">
    <location>
        <begin position="681"/>
        <end position="703"/>
    </location>
</feature>
<accession>A0A1T5EE51</accession>
<feature type="transmembrane region" description="Helical" evidence="6">
    <location>
        <begin position="343"/>
        <end position="362"/>
    </location>
</feature>
<dbReference type="InterPro" id="IPR003838">
    <property type="entry name" value="ABC3_permease_C"/>
</dbReference>
<feature type="transmembrane region" description="Helical" evidence="6">
    <location>
        <begin position="382"/>
        <end position="408"/>
    </location>
</feature>
<dbReference type="EMBL" id="FUYS01000009">
    <property type="protein sequence ID" value="SKB82211.1"/>
    <property type="molecule type" value="Genomic_DNA"/>
</dbReference>
<keyword evidence="2" id="KW-1003">Cell membrane</keyword>
<dbReference type="PANTHER" id="PTHR30572">
    <property type="entry name" value="MEMBRANE COMPONENT OF TRANSPORTER-RELATED"/>
    <property type="match status" value="1"/>
</dbReference>
<sequence>MIRNYFKIAWRNLIRDKRTSLINITGLSLGIAAALILFVIIQYERSFDRFHRNYKHVYRVVTETQYGNSSDYNQGVAAPLAKALSIDMPQLKAVAPLYASGGQINVTKSTNQVDKYSELVLFTSADFFKLFDATWLAGNADVLADPNLAVLDRKTAARYFGSWQQAIGQDLLFANEIPLKIAGVVENVPENSNFPYRLLVSFPTLEANAHLFNYGPDDWKSVSSSMQLYVLLDPQDANTATGQLAALSKKYFDNQGASIRILHLQPLSDIHFDARYGTVDHRQINRSTLTTLALIGVFILLMASINFVNLTTAQAIGKGKEIGVRKVLGGSRRSLIIQSFGETFLLVFIALLVAVALAYGALPHIHHLSNMPDVPHVLQADTLTFLLLSLLGLTFLAGLYPALVISGFKPVVALKNKINTAQIGGVPLRKGLVAVQFVIAQLLMIGTLVAVKQMVFIRDADLGFDQSALYTIQVPSDGKQQRMSVFKQQLLQLPGVKSVSFASDVPSSDNKWSSNFYFDGDTSDNINFPAFLKFTDADYFESYGLSMVAGQAYADSDTLREAVINETMVQKLGLASAADAIGKRIRIGFASPWMTISGVVKDYTPNSLREEISPIIMGTDKSLYYVAGIKLGAGTGKKTLNEIQQLFEALYPEHYYEASFLDETISEFYKQEEKMATAYQFFAALSVVISSIGLYGMVSFMLGQKVKEIGIRKVLGASVASIVYLFSKEFIYLVGIAFFIAAPLAYYFMQDWLNSFAYRIDLSAGLFLAVMLAALAIALATIGMRVYRAAIANPVESLKDE</sequence>
<gene>
    <name evidence="9" type="ORF">SAMN05660226_03273</name>
</gene>
<dbReference type="InterPro" id="IPR050250">
    <property type="entry name" value="Macrolide_Exporter_MacB"/>
</dbReference>
<evidence type="ECO:0000313" key="9">
    <source>
        <dbReference type="EMBL" id="SKB82211.1"/>
    </source>
</evidence>
<feature type="transmembrane region" description="Helical" evidence="6">
    <location>
        <begin position="760"/>
        <end position="782"/>
    </location>
</feature>
<evidence type="ECO:0000256" key="2">
    <source>
        <dbReference type="ARBA" id="ARBA00022475"/>
    </source>
</evidence>
<feature type="domain" description="MacB-like periplasmic core" evidence="8">
    <location>
        <begin position="20"/>
        <end position="242"/>
    </location>
</feature>
<feature type="transmembrane region" description="Helical" evidence="6">
    <location>
        <begin position="730"/>
        <end position="748"/>
    </location>
</feature>
<dbReference type="Proteomes" id="UP000190541">
    <property type="component" value="Unassembled WGS sequence"/>
</dbReference>
<keyword evidence="10" id="KW-1185">Reference proteome</keyword>
<dbReference type="GO" id="GO:0005886">
    <property type="term" value="C:plasma membrane"/>
    <property type="evidence" value="ECO:0007669"/>
    <property type="project" value="UniProtKB-SubCell"/>
</dbReference>
<evidence type="ECO:0000256" key="4">
    <source>
        <dbReference type="ARBA" id="ARBA00022989"/>
    </source>
</evidence>
<feature type="domain" description="MacB-like periplasmic core" evidence="8">
    <location>
        <begin position="464"/>
        <end position="606"/>
    </location>
</feature>
<dbReference type="STRING" id="623280.SAMN05660226_03273"/>
<feature type="domain" description="ABC3 transporter permease C-terminal" evidence="7">
    <location>
        <begin position="294"/>
        <end position="408"/>
    </location>
</feature>
<keyword evidence="5 6" id="KW-0472">Membrane</keyword>
<feature type="transmembrane region" description="Helical" evidence="6">
    <location>
        <begin position="289"/>
        <end position="310"/>
    </location>
</feature>
<evidence type="ECO:0000256" key="6">
    <source>
        <dbReference type="SAM" id="Phobius"/>
    </source>
</evidence>
<keyword evidence="4 6" id="KW-1133">Transmembrane helix</keyword>
<dbReference type="GO" id="GO:0022857">
    <property type="term" value="F:transmembrane transporter activity"/>
    <property type="evidence" value="ECO:0007669"/>
    <property type="project" value="TreeGrafter"/>
</dbReference>